<dbReference type="EMBL" id="BMAT01004923">
    <property type="protein sequence ID" value="GFR83558.1"/>
    <property type="molecule type" value="Genomic_DNA"/>
</dbReference>
<accession>A0AAV4GCR3</accession>
<protein>
    <submittedName>
        <fullName evidence="1">Uncharacterized protein</fullName>
    </submittedName>
</protein>
<comment type="caution">
    <text evidence="1">The sequence shown here is derived from an EMBL/GenBank/DDBJ whole genome shotgun (WGS) entry which is preliminary data.</text>
</comment>
<keyword evidence="2" id="KW-1185">Reference proteome</keyword>
<sequence length="151" mass="16840">MTVCTICLDDGNIISDNISAIYYYLQETTWSVSVIRHFRYLRNLSSPRGGRDQIRSPTRFVSVRCPQMAGEIARIAAMRTVGGLYPRALEILAAPPPVTLMNPAFTNNRPIPGHCVCLMAESDATIYKPHPWSSQVDDSGPLMCRVFPPVR</sequence>
<dbReference type="Proteomes" id="UP000762676">
    <property type="component" value="Unassembled WGS sequence"/>
</dbReference>
<gene>
    <name evidence="1" type="ORF">ElyMa_002394400</name>
</gene>
<name>A0AAV4GCR3_9GAST</name>
<evidence type="ECO:0000313" key="1">
    <source>
        <dbReference type="EMBL" id="GFR83558.1"/>
    </source>
</evidence>
<dbReference type="AlphaFoldDB" id="A0AAV4GCR3"/>
<evidence type="ECO:0000313" key="2">
    <source>
        <dbReference type="Proteomes" id="UP000762676"/>
    </source>
</evidence>
<reference evidence="1 2" key="1">
    <citation type="journal article" date="2021" name="Elife">
        <title>Chloroplast acquisition without the gene transfer in kleptoplastic sea slugs, Plakobranchus ocellatus.</title>
        <authorList>
            <person name="Maeda T."/>
            <person name="Takahashi S."/>
            <person name="Yoshida T."/>
            <person name="Shimamura S."/>
            <person name="Takaki Y."/>
            <person name="Nagai Y."/>
            <person name="Toyoda A."/>
            <person name="Suzuki Y."/>
            <person name="Arimoto A."/>
            <person name="Ishii H."/>
            <person name="Satoh N."/>
            <person name="Nishiyama T."/>
            <person name="Hasebe M."/>
            <person name="Maruyama T."/>
            <person name="Minagawa J."/>
            <person name="Obokata J."/>
            <person name="Shigenobu S."/>
        </authorList>
    </citation>
    <scope>NUCLEOTIDE SEQUENCE [LARGE SCALE GENOMIC DNA]</scope>
</reference>
<organism evidence="1 2">
    <name type="scientific">Elysia marginata</name>
    <dbReference type="NCBI Taxonomy" id="1093978"/>
    <lineage>
        <taxon>Eukaryota</taxon>
        <taxon>Metazoa</taxon>
        <taxon>Spiralia</taxon>
        <taxon>Lophotrochozoa</taxon>
        <taxon>Mollusca</taxon>
        <taxon>Gastropoda</taxon>
        <taxon>Heterobranchia</taxon>
        <taxon>Euthyneura</taxon>
        <taxon>Panpulmonata</taxon>
        <taxon>Sacoglossa</taxon>
        <taxon>Placobranchoidea</taxon>
        <taxon>Plakobranchidae</taxon>
        <taxon>Elysia</taxon>
    </lineage>
</organism>
<proteinExistence type="predicted"/>